<dbReference type="EMBL" id="QHKM01000003">
    <property type="protein sequence ID" value="RAK66646.1"/>
    <property type="molecule type" value="Genomic_DNA"/>
</dbReference>
<dbReference type="RefSeq" id="WP_111478081.1">
    <property type="nucleotide sequence ID" value="NZ_QHKM01000003.1"/>
</dbReference>
<evidence type="ECO:0000313" key="4">
    <source>
        <dbReference type="Proteomes" id="UP000248553"/>
    </source>
</evidence>
<feature type="chain" id="PRO_5016286409" evidence="1">
    <location>
        <begin position="25"/>
        <end position="225"/>
    </location>
</feature>
<reference evidence="4" key="1">
    <citation type="submission" date="2018-05" db="EMBL/GenBank/DDBJ databases">
        <authorList>
            <person name="Nie L."/>
        </authorList>
    </citation>
    <scope>NUCLEOTIDE SEQUENCE [LARGE SCALE GENOMIC DNA]</scope>
    <source>
        <strain evidence="4">NL</strain>
    </source>
</reference>
<sequence>MKNAFLAAALLTGAALATAPAAHAQGVRVGFKAGANYSNIAGDVADEDRFENKFGFHGGLLLNADLTGDGFFSIQPELLYSQKGFKNSDFEFNFGSSKYKRTGSVNYNYLDLPILAKINADGLFFELGPQFSYLLNIKDKTKVESSIPGIPSYDVTAAQKLDDVNRFELGYAAGLGYQADSGPMIGLRYNGAFTDFAKDAYQNGSFKNARNSAFQLYVGYLLGGK</sequence>
<gene>
    <name evidence="3" type="ORF">DLM85_10515</name>
</gene>
<proteinExistence type="predicted"/>
<feature type="domain" description="Outer membrane protein beta-barrel" evidence="2">
    <location>
        <begin position="24"/>
        <end position="196"/>
    </location>
</feature>
<accession>A0A328BKY9</accession>
<keyword evidence="4" id="KW-1185">Reference proteome</keyword>
<dbReference type="InterPro" id="IPR025665">
    <property type="entry name" value="Beta-barrel_OMP_2"/>
</dbReference>
<dbReference type="Proteomes" id="UP000248553">
    <property type="component" value="Unassembled WGS sequence"/>
</dbReference>
<organism evidence="3 4">
    <name type="scientific">Hymenobacter edaphi</name>
    <dbReference type="NCBI Taxonomy" id="2211146"/>
    <lineage>
        <taxon>Bacteria</taxon>
        <taxon>Pseudomonadati</taxon>
        <taxon>Bacteroidota</taxon>
        <taxon>Cytophagia</taxon>
        <taxon>Cytophagales</taxon>
        <taxon>Hymenobacteraceae</taxon>
        <taxon>Hymenobacter</taxon>
    </lineage>
</organism>
<name>A0A328BKY9_9BACT</name>
<dbReference type="OrthoDB" id="838174at2"/>
<evidence type="ECO:0000256" key="1">
    <source>
        <dbReference type="SAM" id="SignalP"/>
    </source>
</evidence>
<evidence type="ECO:0000313" key="3">
    <source>
        <dbReference type="EMBL" id="RAK66646.1"/>
    </source>
</evidence>
<protein>
    <submittedName>
        <fullName evidence="3">PorT family protein</fullName>
    </submittedName>
</protein>
<dbReference type="AlphaFoldDB" id="A0A328BKY9"/>
<dbReference type="Pfam" id="PF13568">
    <property type="entry name" value="OMP_b-brl_2"/>
    <property type="match status" value="1"/>
</dbReference>
<evidence type="ECO:0000259" key="2">
    <source>
        <dbReference type="Pfam" id="PF13568"/>
    </source>
</evidence>
<comment type="caution">
    <text evidence="3">The sequence shown here is derived from an EMBL/GenBank/DDBJ whole genome shotgun (WGS) entry which is preliminary data.</text>
</comment>
<feature type="signal peptide" evidence="1">
    <location>
        <begin position="1"/>
        <end position="24"/>
    </location>
</feature>
<keyword evidence="1" id="KW-0732">Signal</keyword>